<feature type="transmembrane region" description="Helical" evidence="14">
    <location>
        <begin position="227"/>
        <end position="250"/>
    </location>
</feature>
<dbReference type="Proteomes" id="UP000694407">
    <property type="component" value="Unplaced"/>
</dbReference>
<keyword evidence="8 14" id="KW-0472">Membrane</keyword>
<evidence type="ECO:0000256" key="14">
    <source>
        <dbReference type="SAM" id="Phobius"/>
    </source>
</evidence>
<protein>
    <submittedName>
        <fullName evidence="16">Low affinity immunoglobulin gamma Fc region receptor II-b-like</fullName>
    </submittedName>
</protein>
<dbReference type="Pfam" id="PF13895">
    <property type="entry name" value="Ig_2"/>
    <property type="match status" value="2"/>
</dbReference>
<dbReference type="GO" id="GO:0050766">
    <property type="term" value="P:positive regulation of phagocytosis"/>
    <property type="evidence" value="ECO:0007669"/>
    <property type="project" value="TreeGrafter"/>
</dbReference>
<dbReference type="InterPro" id="IPR003599">
    <property type="entry name" value="Ig_sub"/>
</dbReference>
<feature type="domain" description="Ig-like" evidence="15">
    <location>
        <begin position="47"/>
        <end position="115"/>
    </location>
</feature>
<evidence type="ECO:0000256" key="5">
    <source>
        <dbReference type="ARBA" id="ARBA00022729"/>
    </source>
</evidence>
<evidence type="ECO:0000256" key="7">
    <source>
        <dbReference type="ARBA" id="ARBA00022989"/>
    </source>
</evidence>
<evidence type="ECO:0000256" key="13">
    <source>
        <dbReference type="SAM" id="MobiDB-lite"/>
    </source>
</evidence>
<keyword evidence="10" id="KW-0675">Receptor</keyword>
<dbReference type="InterPro" id="IPR007110">
    <property type="entry name" value="Ig-like_dom"/>
</dbReference>
<dbReference type="PANTHER" id="PTHR11481:SF97">
    <property type="entry name" value="LOW AFFINITY IMMUNOGLOBULIN GAMMA FC REGION RECEPTOR II-B-RELATED"/>
    <property type="match status" value="1"/>
</dbReference>
<name>A0A8C6EYR4_MARMA</name>
<evidence type="ECO:0000256" key="11">
    <source>
        <dbReference type="ARBA" id="ARBA00023180"/>
    </source>
</evidence>
<dbReference type="GeneTree" id="ENSGT01050000244808"/>
<reference evidence="16" key="1">
    <citation type="submission" date="2025-08" db="UniProtKB">
        <authorList>
            <consortium name="Ensembl"/>
        </authorList>
    </citation>
    <scope>IDENTIFICATION</scope>
</reference>
<dbReference type="InterPro" id="IPR013783">
    <property type="entry name" value="Ig-like_fold"/>
</dbReference>
<keyword evidence="2" id="KW-1003">Cell membrane</keyword>
<dbReference type="CDD" id="cd05753">
    <property type="entry name" value="Ig2_FcgammaR_like"/>
    <property type="match status" value="1"/>
</dbReference>
<feature type="compositionally biased region" description="Polar residues" evidence="13">
    <location>
        <begin position="298"/>
        <end position="307"/>
    </location>
</feature>
<dbReference type="GO" id="GO:0001788">
    <property type="term" value="P:antibody-dependent cellular cytotoxicity"/>
    <property type="evidence" value="ECO:0007669"/>
    <property type="project" value="TreeGrafter"/>
</dbReference>
<organism evidence="16 17">
    <name type="scientific">Marmota marmota marmota</name>
    <name type="common">Alpine marmot</name>
    <dbReference type="NCBI Taxonomy" id="9994"/>
    <lineage>
        <taxon>Eukaryota</taxon>
        <taxon>Metazoa</taxon>
        <taxon>Chordata</taxon>
        <taxon>Craniata</taxon>
        <taxon>Vertebrata</taxon>
        <taxon>Euteleostomi</taxon>
        <taxon>Mammalia</taxon>
        <taxon>Eutheria</taxon>
        <taxon>Euarchontoglires</taxon>
        <taxon>Glires</taxon>
        <taxon>Rodentia</taxon>
        <taxon>Sciuromorpha</taxon>
        <taxon>Sciuridae</taxon>
        <taxon>Xerinae</taxon>
        <taxon>Marmotini</taxon>
        <taxon>Marmota</taxon>
    </lineage>
</organism>
<evidence type="ECO:0000256" key="6">
    <source>
        <dbReference type="ARBA" id="ARBA00022737"/>
    </source>
</evidence>
<feature type="region of interest" description="Disordered" evidence="13">
    <location>
        <begin position="286"/>
        <end position="319"/>
    </location>
</feature>
<keyword evidence="17" id="KW-1185">Reference proteome</keyword>
<dbReference type="GO" id="GO:0032760">
    <property type="term" value="P:positive regulation of tumor necrosis factor production"/>
    <property type="evidence" value="ECO:0007669"/>
    <property type="project" value="TreeGrafter"/>
</dbReference>
<dbReference type="PROSITE" id="PS50835">
    <property type="entry name" value="IG_LIKE"/>
    <property type="match status" value="2"/>
</dbReference>
<dbReference type="GO" id="GO:0019770">
    <property type="term" value="F:IgG receptor activity"/>
    <property type="evidence" value="ECO:0007669"/>
    <property type="project" value="TreeGrafter"/>
</dbReference>
<dbReference type="SUPFAM" id="SSF48726">
    <property type="entry name" value="Immunoglobulin"/>
    <property type="match status" value="2"/>
</dbReference>
<gene>
    <name evidence="16" type="primary">LOC107147460</name>
</gene>
<dbReference type="Ensembl" id="ENSMMMT00000028345.1">
    <property type="protein sequence ID" value="ENSMMMP00000025042.1"/>
    <property type="gene ID" value="ENSMMMG00000021940.1"/>
</dbReference>
<evidence type="ECO:0000256" key="10">
    <source>
        <dbReference type="ARBA" id="ARBA00023170"/>
    </source>
</evidence>
<evidence type="ECO:0000313" key="17">
    <source>
        <dbReference type="Proteomes" id="UP000694407"/>
    </source>
</evidence>
<dbReference type="OrthoDB" id="6151406at2759"/>
<proteinExistence type="predicted"/>
<dbReference type="FunFam" id="2.60.40.10:FF:000217">
    <property type="entry name" value="High affinity immunoglobulin gamma Fc receptor I"/>
    <property type="match status" value="1"/>
</dbReference>
<dbReference type="Gene3D" id="2.60.40.10">
    <property type="entry name" value="Immunoglobulins"/>
    <property type="match status" value="2"/>
</dbReference>
<dbReference type="SMART" id="SM00409">
    <property type="entry name" value="IG"/>
    <property type="match status" value="2"/>
</dbReference>
<evidence type="ECO:0000259" key="15">
    <source>
        <dbReference type="PROSITE" id="PS50835"/>
    </source>
</evidence>
<evidence type="ECO:0000256" key="12">
    <source>
        <dbReference type="ARBA" id="ARBA00023319"/>
    </source>
</evidence>
<dbReference type="GeneID" id="107147460"/>
<dbReference type="GO" id="GO:0019864">
    <property type="term" value="F:IgG binding"/>
    <property type="evidence" value="ECO:0007669"/>
    <property type="project" value="UniProtKB-KW"/>
</dbReference>
<keyword evidence="12" id="KW-0393">Immunoglobulin domain</keyword>
<evidence type="ECO:0000256" key="3">
    <source>
        <dbReference type="ARBA" id="ARBA00022652"/>
    </source>
</evidence>
<keyword evidence="7 14" id="KW-1133">Transmembrane helix</keyword>
<dbReference type="GO" id="GO:0009897">
    <property type="term" value="C:external side of plasma membrane"/>
    <property type="evidence" value="ECO:0007669"/>
    <property type="project" value="TreeGrafter"/>
</dbReference>
<reference evidence="16" key="2">
    <citation type="submission" date="2025-09" db="UniProtKB">
        <authorList>
            <consortium name="Ensembl"/>
        </authorList>
    </citation>
    <scope>IDENTIFICATION</scope>
</reference>
<evidence type="ECO:0000256" key="4">
    <source>
        <dbReference type="ARBA" id="ARBA00022692"/>
    </source>
</evidence>
<dbReference type="InterPro" id="IPR050488">
    <property type="entry name" value="Ig_Fc_receptor"/>
</dbReference>
<feature type="domain" description="Ig-like" evidence="15">
    <location>
        <begin position="123"/>
        <end position="213"/>
    </location>
</feature>
<dbReference type="RefSeq" id="XP_015347411.1">
    <property type="nucleotide sequence ID" value="XM_015491925.2"/>
</dbReference>
<dbReference type="KEGG" id="mmma:107147460"/>
<evidence type="ECO:0000256" key="1">
    <source>
        <dbReference type="ARBA" id="ARBA00004251"/>
    </source>
</evidence>
<feature type="region of interest" description="Disordered" evidence="13">
    <location>
        <begin position="257"/>
        <end position="276"/>
    </location>
</feature>
<accession>A0A8C6EYR4</accession>
<keyword evidence="6" id="KW-0677">Repeat</keyword>
<keyword evidence="11" id="KW-0325">Glycoprotein</keyword>
<evidence type="ECO:0000256" key="8">
    <source>
        <dbReference type="ARBA" id="ARBA00023136"/>
    </source>
</evidence>
<dbReference type="InterPro" id="IPR036179">
    <property type="entry name" value="Ig-like_dom_sf"/>
</dbReference>
<keyword evidence="5" id="KW-0732">Signal</keyword>
<sequence>MGVPLFLPLLATGSDWADSKPSQTLGPMLLWTAVLFLAPVAGIPDLPKAVVKLEPPWIQVLQEDNVTLKCQGTRNPENHHSTQWFHNGSLIPGQTQPSYKFKAKNNNNGEYRCQMDKTSLSDPVHLDVFSDWLLLQTSQLVFQEGDTIVLRCHSWKNNPLNKITFYQNGNSKQFSHFNANFSILSANRSHSGDYSCRGSVGRTPYSSKSVTITVQRLKSTHPLLEMIIVPVVIGIVVVAIVAIVVVTIYLKRKRTSALSGNPEHREMGDTLPEELGEYSIPSGGSVMFHPGLPDGSEPATSGLSNVTDSEDAAKTGAENTITYSLLMHPEAPEEEPDYQNRI</sequence>
<dbReference type="FunFam" id="2.60.40.10:FF:000356">
    <property type="entry name" value="Low affinity immunoglobulin gamma Fc region receptor III-A"/>
    <property type="match status" value="1"/>
</dbReference>
<keyword evidence="4 14" id="KW-0812">Transmembrane</keyword>
<keyword evidence="9" id="KW-1015">Disulfide bond</keyword>
<comment type="subcellular location">
    <subcellularLocation>
        <location evidence="1">Cell membrane</location>
        <topology evidence="1">Single-pass type I membrane protein</topology>
    </subcellularLocation>
</comment>
<evidence type="ECO:0000313" key="16">
    <source>
        <dbReference type="Ensembl" id="ENSMMMP00000025042.1"/>
    </source>
</evidence>
<keyword evidence="3" id="KW-0390">IgG-binding protein</keyword>
<evidence type="ECO:0000256" key="2">
    <source>
        <dbReference type="ARBA" id="ARBA00022475"/>
    </source>
</evidence>
<dbReference type="PANTHER" id="PTHR11481">
    <property type="entry name" value="IMMUNOGLOBULIN FC RECEPTOR"/>
    <property type="match status" value="1"/>
</dbReference>
<evidence type="ECO:0000256" key="9">
    <source>
        <dbReference type="ARBA" id="ARBA00023157"/>
    </source>
</evidence>
<dbReference type="AlphaFoldDB" id="A0A8C6EYR4"/>